<name>A0ABW5B2I3_9BACT</name>
<keyword evidence="1" id="KW-0732">Signal</keyword>
<dbReference type="PROSITE" id="PS51257">
    <property type="entry name" value="PROKAR_LIPOPROTEIN"/>
    <property type="match status" value="1"/>
</dbReference>
<feature type="chain" id="PRO_5045812008" description="Collagen-like protein" evidence="1">
    <location>
        <begin position="19"/>
        <end position="178"/>
    </location>
</feature>
<sequence>MKKLLSLLALGFAVFFQACEGPMGPPGPPGPSGPQGQPGLVLLGEVFEATVDFTPANDYFVDFSFTVPIEPSDVVLVYIEWETFNGNSVWRLLPQNVFFEEGVLTYNYDFTRVDFSVFLETTFDPSILDNSWTRNQYIRAVVIPADFANGRIDYTDYEGVMKLIGATEKDIVKISPKN</sequence>
<dbReference type="RefSeq" id="WP_380799960.1">
    <property type="nucleotide sequence ID" value="NZ_JBHUIV010000004.1"/>
</dbReference>
<evidence type="ECO:0008006" key="4">
    <source>
        <dbReference type="Google" id="ProtNLM"/>
    </source>
</evidence>
<protein>
    <recommendedName>
        <fullName evidence="4">Collagen-like protein</fullName>
    </recommendedName>
</protein>
<dbReference type="Gene3D" id="1.20.5.320">
    <property type="entry name" value="6-Phosphogluconate Dehydrogenase, domain 3"/>
    <property type="match status" value="1"/>
</dbReference>
<proteinExistence type="predicted"/>
<dbReference type="EMBL" id="JBHUIV010000004">
    <property type="protein sequence ID" value="MFD2200317.1"/>
    <property type="molecule type" value="Genomic_DNA"/>
</dbReference>
<organism evidence="2 3">
    <name type="scientific">Shivajiella indica</name>
    <dbReference type="NCBI Taxonomy" id="872115"/>
    <lineage>
        <taxon>Bacteria</taxon>
        <taxon>Pseudomonadati</taxon>
        <taxon>Bacteroidota</taxon>
        <taxon>Cytophagia</taxon>
        <taxon>Cytophagales</taxon>
        <taxon>Cyclobacteriaceae</taxon>
        <taxon>Shivajiella</taxon>
    </lineage>
</organism>
<evidence type="ECO:0000256" key="1">
    <source>
        <dbReference type="SAM" id="SignalP"/>
    </source>
</evidence>
<evidence type="ECO:0000313" key="2">
    <source>
        <dbReference type="EMBL" id="MFD2200317.1"/>
    </source>
</evidence>
<evidence type="ECO:0000313" key="3">
    <source>
        <dbReference type="Proteomes" id="UP001597414"/>
    </source>
</evidence>
<accession>A0ABW5B2I3</accession>
<dbReference type="Proteomes" id="UP001597414">
    <property type="component" value="Unassembled WGS sequence"/>
</dbReference>
<feature type="signal peptide" evidence="1">
    <location>
        <begin position="1"/>
        <end position="18"/>
    </location>
</feature>
<gene>
    <name evidence="2" type="ORF">ACFSKV_01980</name>
</gene>
<comment type="caution">
    <text evidence="2">The sequence shown here is derived from an EMBL/GenBank/DDBJ whole genome shotgun (WGS) entry which is preliminary data.</text>
</comment>
<reference evidence="3" key="1">
    <citation type="journal article" date="2019" name="Int. J. Syst. Evol. Microbiol.">
        <title>The Global Catalogue of Microorganisms (GCM) 10K type strain sequencing project: providing services to taxonomists for standard genome sequencing and annotation.</title>
        <authorList>
            <consortium name="The Broad Institute Genomics Platform"/>
            <consortium name="The Broad Institute Genome Sequencing Center for Infectious Disease"/>
            <person name="Wu L."/>
            <person name="Ma J."/>
        </authorList>
    </citation>
    <scope>NUCLEOTIDE SEQUENCE [LARGE SCALE GENOMIC DNA]</scope>
    <source>
        <strain evidence="3">KCTC 19812</strain>
    </source>
</reference>
<keyword evidence="3" id="KW-1185">Reference proteome</keyword>